<keyword evidence="3 4" id="KW-0645">Protease</keyword>
<evidence type="ECO:0000256" key="2">
    <source>
        <dbReference type="ARBA" id="ARBA00025529"/>
    </source>
</evidence>
<dbReference type="PANTHER" id="PTHR10127">
    <property type="entry name" value="DISCOIDIN, CUB, EGF, LAMININ , AND ZINC METALLOPROTEASE DOMAIN CONTAINING"/>
    <property type="match status" value="1"/>
</dbReference>
<dbReference type="PANTHER" id="PTHR10127:SF850">
    <property type="entry name" value="METALLOENDOPEPTIDASE"/>
    <property type="match status" value="1"/>
</dbReference>
<dbReference type="SMART" id="SM00235">
    <property type="entry name" value="ZnMc"/>
    <property type="match status" value="1"/>
</dbReference>
<dbReference type="InterPro" id="IPR034035">
    <property type="entry name" value="Astacin-like_dom"/>
</dbReference>
<evidence type="ECO:0000259" key="5">
    <source>
        <dbReference type="PROSITE" id="PS51864"/>
    </source>
</evidence>
<reference evidence="6 7" key="1">
    <citation type="submission" date="2022-01" db="EMBL/GenBank/DDBJ databases">
        <title>A chromosomal length assembly of Cordylochernes scorpioides.</title>
        <authorList>
            <person name="Zeh D."/>
            <person name="Zeh J."/>
        </authorList>
    </citation>
    <scope>NUCLEOTIDE SEQUENCE [LARGE SCALE GENOMIC DNA]</scope>
    <source>
        <strain evidence="6">IN4F17</strain>
        <tissue evidence="6">Whole Body</tissue>
    </source>
</reference>
<protein>
    <recommendedName>
        <fullName evidence="4">Metalloendopeptidase</fullName>
        <ecNumber evidence="4">3.4.24.-</ecNumber>
    </recommendedName>
</protein>
<comment type="cofactor">
    <cofactor evidence="3 4">
        <name>Zn(2+)</name>
        <dbReference type="ChEBI" id="CHEBI:29105"/>
    </cofactor>
    <text evidence="3 4">Binds 1 zinc ion per subunit.</text>
</comment>
<dbReference type="PRINTS" id="PR00480">
    <property type="entry name" value="ASTACIN"/>
</dbReference>
<keyword evidence="3 4" id="KW-0482">Metalloprotease</keyword>
<organism evidence="6 7">
    <name type="scientific">Cordylochernes scorpioides</name>
    <dbReference type="NCBI Taxonomy" id="51811"/>
    <lineage>
        <taxon>Eukaryota</taxon>
        <taxon>Metazoa</taxon>
        <taxon>Ecdysozoa</taxon>
        <taxon>Arthropoda</taxon>
        <taxon>Chelicerata</taxon>
        <taxon>Arachnida</taxon>
        <taxon>Pseudoscorpiones</taxon>
        <taxon>Cheliferoidea</taxon>
        <taxon>Chernetidae</taxon>
        <taxon>Cordylochernes</taxon>
    </lineage>
</organism>
<name>A0ABY6KI89_9ARAC</name>
<evidence type="ECO:0000313" key="7">
    <source>
        <dbReference type="Proteomes" id="UP001235939"/>
    </source>
</evidence>
<dbReference type="InterPro" id="IPR006026">
    <property type="entry name" value="Peptidase_Metallo"/>
</dbReference>
<dbReference type="Proteomes" id="UP001235939">
    <property type="component" value="Chromosome 06"/>
</dbReference>
<sequence>MMWNILRAMETIMNTTCISFVVRKPFDFDYIKFVSDPKRCNSKVGRVGGVQKLKLRDECNKLYAIIHELNHALGFSHEHKRYDRDDYVTILPDNIKPGQEHNFVKVDPEMYKNINKFDFQSIMLYGSTSFSKQRGEKTMLRLNGTEIRKNKNLSPSDIVRINLLYDCPFLIDEMS</sequence>
<dbReference type="InterPro" id="IPR024079">
    <property type="entry name" value="MetalloPept_cat_dom_sf"/>
</dbReference>
<feature type="binding site" evidence="3">
    <location>
        <position position="71"/>
    </location>
    <ligand>
        <name>Zn(2+)</name>
        <dbReference type="ChEBI" id="CHEBI:29105"/>
        <note>catalytic</note>
    </ligand>
</feature>
<accession>A0ABY6KI89</accession>
<comment type="caution">
    <text evidence="3">Lacks conserved residue(s) required for the propagation of feature annotation.</text>
</comment>
<evidence type="ECO:0000256" key="1">
    <source>
        <dbReference type="ARBA" id="ARBA00011245"/>
    </source>
</evidence>
<feature type="active site" evidence="3">
    <location>
        <position position="68"/>
    </location>
</feature>
<dbReference type="EC" id="3.4.24.-" evidence="4"/>
<dbReference type="Pfam" id="PF01400">
    <property type="entry name" value="Astacin"/>
    <property type="match status" value="1"/>
</dbReference>
<dbReference type="CDD" id="cd04280">
    <property type="entry name" value="ZnMc_astacin_like"/>
    <property type="match status" value="1"/>
</dbReference>
<keyword evidence="3 4" id="KW-0378">Hydrolase</keyword>
<feature type="domain" description="Peptidase M12A" evidence="5">
    <location>
        <begin position="1"/>
        <end position="168"/>
    </location>
</feature>
<dbReference type="InterPro" id="IPR001506">
    <property type="entry name" value="Peptidase_M12A"/>
</dbReference>
<keyword evidence="3 4" id="KW-0479">Metal-binding</keyword>
<keyword evidence="3 4" id="KW-0862">Zinc</keyword>
<comment type="function">
    <text evidence="2">Zinc metalloprotease. Provoques deadhesion of endothelial cells from cell cultures, and also degradation of fibronectin, fibrinogen and gelatin in vitro. Its role in the venom is not fully understood but it might act as a spreading factor that facilitates diffusion of other venom toxins. Alternatively, it might be involved in the proteolytic processing of other venom toxins or it might play a role in extra-oral digestion of prey.</text>
</comment>
<dbReference type="EMBL" id="CP092868">
    <property type="protein sequence ID" value="UYV68592.1"/>
    <property type="molecule type" value="Genomic_DNA"/>
</dbReference>
<keyword evidence="7" id="KW-1185">Reference proteome</keyword>
<feature type="binding site" evidence="3">
    <location>
        <position position="77"/>
    </location>
    <ligand>
        <name>Zn(2+)</name>
        <dbReference type="ChEBI" id="CHEBI:29105"/>
        <note>catalytic</note>
    </ligand>
</feature>
<evidence type="ECO:0000313" key="6">
    <source>
        <dbReference type="EMBL" id="UYV68592.1"/>
    </source>
</evidence>
<dbReference type="SUPFAM" id="SSF55486">
    <property type="entry name" value="Metalloproteases ('zincins'), catalytic domain"/>
    <property type="match status" value="1"/>
</dbReference>
<dbReference type="PROSITE" id="PS51864">
    <property type="entry name" value="ASTACIN"/>
    <property type="match status" value="1"/>
</dbReference>
<dbReference type="Gene3D" id="3.40.390.10">
    <property type="entry name" value="Collagenase (Catalytic Domain)"/>
    <property type="match status" value="1"/>
</dbReference>
<gene>
    <name evidence="6" type="ORF">LAZ67_6000153</name>
</gene>
<feature type="binding site" evidence="3">
    <location>
        <position position="67"/>
    </location>
    <ligand>
        <name>Zn(2+)</name>
        <dbReference type="ChEBI" id="CHEBI:29105"/>
        <note>catalytic</note>
    </ligand>
</feature>
<evidence type="ECO:0000256" key="3">
    <source>
        <dbReference type="PROSITE-ProRule" id="PRU01211"/>
    </source>
</evidence>
<evidence type="ECO:0000256" key="4">
    <source>
        <dbReference type="RuleBase" id="RU361183"/>
    </source>
</evidence>
<comment type="subunit">
    <text evidence="1">Monomer.</text>
</comment>
<proteinExistence type="predicted"/>